<evidence type="ECO:0000256" key="1">
    <source>
        <dbReference type="SAM" id="MobiDB-lite"/>
    </source>
</evidence>
<gene>
    <name evidence="2" type="ordered locus">FRAAL2317</name>
</gene>
<accession>Q0RNC3</accession>
<protein>
    <submittedName>
        <fullName evidence="2">Uncharacterized protein</fullName>
    </submittedName>
</protein>
<dbReference type="KEGG" id="fal:FRAAL2317"/>
<feature type="region of interest" description="Disordered" evidence="1">
    <location>
        <begin position="28"/>
        <end position="57"/>
    </location>
</feature>
<organism evidence="2 3">
    <name type="scientific">Frankia alni (strain DSM 45986 / CECT 9034 / ACN14a)</name>
    <dbReference type="NCBI Taxonomy" id="326424"/>
    <lineage>
        <taxon>Bacteria</taxon>
        <taxon>Bacillati</taxon>
        <taxon>Actinomycetota</taxon>
        <taxon>Actinomycetes</taxon>
        <taxon>Frankiales</taxon>
        <taxon>Frankiaceae</taxon>
        <taxon>Frankia</taxon>
    </lineage>
</organism>
<dbReference type="STRING" id="326424.FRAAL2317"/>
<reference evidence="2 3" key="1">
    <citation type="journal article" date="2007" name="Genome Res.">
        <title>Genome characteristics of facultatively symbiotic Frankia sp. strains reflect host range and host plant biogeography.</title>
        <authorList>
            <person name="Normand P."/>
            <person name="Lapierre P."/>
            <person name="Tisa L.S."/>
            <person name="Gogarten J.P."/>
            <person name="Alloisio N."/>
            <person name="Bagnarol E."/>
            <person name="Bassi C.A."/>
            <person name="Berry A.M."/>
            <person name="Bickhart D.M."/>
            <person name="Choisne N."/>
            <person name="Couloux A."/>
            <person name="Cournoyer B."/>
            <person name="Cruveiller S."/>
            <person name="Daubin V."/>
            <person name="Demange N."/>
            <person name="Francino M.P."/>
            <person name="Goltsman E."/>
            <person name="Huang Y."/>
            <person name="Kopp O.R."/>
            <person name="Labarre L."/>
            <person name="Lapidus A."/>
            <person name="Lavire C."/>
            <person name="Marechal J."/>
            <person name="Martinez M."/>
            <person name="Mastronunzio J.E."/>
            <person name="Mullin B.C."/>
            <person name="Niemann J."/>
            <person name="Pujic P."/>
            <person name="Rawnsley T."/>
            <person name="Rouy Z."/>
            <person name="Schenowitz C."/>
            <person name="Sellstedt A."/>
            <person name="Tavares F."/>
            <person name="Tomkins J.P."/>
            <person name="Vallenet D."/>
            <person name="Valverde C."/>
            <person name="Wall L.G."/>
            <person name="Wang Y."/>
            <person name="Medigue C."/>
            <person name="Benson D.R."/>
        </authorList>
    </citation>
    <scope>NUCLEOTIDE SEQUENCE [LARGE SCALE GENOMIC DNA]</scope>
    <source>
        <strain evidence="3">DSM 45986 / CECT 9034 / ACN14a</strain>
    </source>
</reference>
<dbReference type="Proteomes" id="UP000000657">
    <property type="component" value="Chromosome"/>
</dbReference>
<proteinExistence type="predicted"/>
<name>Q0RNC3_FRAAA</name>
<dbReference type="AlphaFoldDB" id="Q0RNC3"/>
<evidence type="ECO:0000313" key="3">
    <source>
        <dbReference type="Proteomes" id="UP000000657"/>
    </source>
</evidence>
<sequence>MISQAQTGAAGERIRRYFAVVGETAAGARGPTAADRFGGRGVSADGRSPDGGFRPCSAVIRQPSITL</sequence>
<keyword evidence="3" id="KW-1185">Reference proteome</keyword>
<dbReference type="EMBL" id="CT573213">
    <property type="protein sequence ID" value="CAJ60966.1"/>
    <property type="molecule type" value="Genomic_DNA"/>
</dbReference>
<dbReference type="HOGENOM" id="CLU_2806199_0_0_11"/>
<evidence type="ECO:0000313" key="2">
    <source>
        <dbReference type="EMBL" id="CAJ60966.1"/>
    </source>
</evidence>